<gene>
    <name evidence="1" type="ORF">BCV71DRAFT_277868</name>
</gene>
<dbReference type="AlphaFoldDB" id="A0A1X0S9W0"/>
<protein>
    <submittedName>
        <fullName evidence="1">Uncharacterized protein</fullName>
    </submittedName>
</protein>
<proteinExistence type="predicted"/>
<name>A0A1X0S9W0_RHIZD</name>
<dbReference type="Proteomes" id="UP000242381">
    <property type="component" value="Unassembled WGS sequence"/>
</dbReference>
<evidence type="ECO:0000313" key="1">
    <source>
        <dbReference type="EMBL" id="ORE21064.1"/>
    </source>
</evidence>
<accession>A0A1X0S9W0</accession>
<dbReference type="VEuPathDB" id="FungiDB:BCV72DRAFT_201768"/>
<feature type="non-terminal residue" evidence="1">
    <location>
        <position position="1"/>
    </location>
</feature>
<sequence>PPLGVEYLVSLSSLSLQHLNVVRSTIASVYRVVHAQEQGLSNHALIQQFFKARKRTRSKLPNRNQEIFDIDPILVLVENRSATKDLPLDKIQKKTLVLLTIATM</sequence>
<dbReference type="EMBL" id="KV921284">
    <property type="protein sequence ID" value="ORE21064.1"/>
    <property type="molecule type" value="Genomic_DNA"/>
</dbReference>
<evidence type="ECO:0000313" key="2">
    <source>
        <dbReference type="Proteomes" id="UP000242381"/>
    </source>
</evidence>
<organism evidence="1 2">
    <name type="scientific">Rhizopus microsporus</name>
    <dbReference type="NCBI Taxonomy" id="58291"/>
    <lineage>
        <taxon>Eukaryota</taxon>
        <taxon>Fungi</taxon>
        <taxon>Fungi incertae sedis</taxon>
        <taxon>Mucoromycota</taxon>
        <taxon>Mucoromycotina</taxon>
        <taxon>Mucoromycetes</taxon>
        <taxon>Mucorales</taxon>
        <taxon>Mucorineae</taxon>
        <taxon>Rhizopodaceae</taxon>
        <taxon>Rhizopus</taxon>
    </lineage>
</organism>
<reference evidence="1 2" key="1">
    <citation type="journal article" date="2016" name="Proc. Natl. Acad. Sci. U.S.A.">
        <title>Lipid metabolic changes in an early divergent fungus govern the establishment of a mutualistic symbiosis with endobacteria.</title>
        <authorList>
            <person name="Lastovetsky O.A."/>
            <person name="Gaspar M.L."/>
            <person name="Mondo S.J."/>
            <person name="LaButti K.M."/>
            <person name="Sandor L."/>
            <person name="Grigoriev I.V."/>
            <person name="Henry S.A."/>
            <person name="Pawlowska T.E."/>
        </authorList>
    </citation>
    <scope>NUCLEOTIDE SEQUENCE [LARGE SCALE GENOMIC DNA]</scope>
    <source>
        <strain evidence="1 2">ATCC 11559</strain>
    </source>
</reference>